<dbReference type="GO" id="GO:0005737">
    <property type="term" value="C:cytoplasm"/>
    <property type="evidence" value="ECO:0007669"/>
    <property type="project" value="UniProtKB-SubCell"/>
</dbReference>
<dbReference type="GO" id="GO:0006313">
    <property type="term" value="P:DNA transposition"/>
    <property type="evidence" value="ECO:0007669"/>
    <property type="project" value="UniProtKB-UniRule"/>
</dbReference>
<comment type="subunit">
    <text evidence="9">Forms a cyclic heterotetrameric complex composed of two molecules of XerC and two molecules of XerD.</text>
</comment>
<gene>
    <name evidence="9" type="primary">xerC</name>
    <name evidence="12" type="ORF">HY768_01925</name>
</gene>
<evidence type="ECO:0000313" key="12">
    <source>
        <dbReference type="EMBL" id="MBI4725977.1"/>
    </source>
</evidence>
<evidence type="ECO:0000256" key="4">
    <source>
        <dbReference type="ARBA" id="ARBA00022829"/>
    </source>
</evidence>
<dbReference type="Gene3D" id="1.10.150.130">
    <property type="match status" value="1"/>
</dbReference>
<dbReference type="GO" id="GO:0003677">
    <property type="term" value="F:DNA binding"/>
    <property type="evidence" value="ECO:0007669"/>
    <property type="project" value="UniProtKB-UniRule"/>
</dbReference>
<comment type="caution">
    <text evidence="12">The sequence shown here is derived from an EMBL/GenBank/DDBJ whole genome shotgun (WGS) entry which is preliminary data.</text>
</comment>
<dbReference type="PROSITE" id="PS51898">
    <property type="entry name" value="TYR_RECOMBINASE"/>
    <property type="match status" value="1"/>
</dbReference>
<dbReference type="EMBL" id="JACQXR010000022">
    <property type="protein sequence ID" value="MBI4725977.1"/>
    <property type="molecule type" value="Genomic_DNA"/>
</dbReference>
<reference evidence="12" key="1">
    <citation type="submission" date="2020-07" db="EMBL/GenBank/DDBJ databases">
        <title>Huge and variable diversity of episymbiotic CPR bacteria and DPANN archaea in groundwater ecosystems.</title>
        <authorList>
            <person name="He C.Y."/>
            <person name="Keren R."/>
            <person name="Whittaker M."/>
            <person name="Farag I.F."/>
            <person name="Doudna J."/>
            <person name="Cate J.H.D."/>
            <person name="Banfield J.F."/>
        </authorList>
    </citation>
    <scope>NUCLEOTIDE SEQUENCE</scope>
    <source>
        <strain evidence="12">NC_groundwater_1520_Pr4_B-0.1um_53_5</strain>
    </source>
</reference>
<proteinExistence type="inferred from homology"/>
<dbReference type="InterPro" id="IPR010998">
    <property type="entry name" value="Integrase_recombinase_N"/>
</dbReference>
<keyword evidence="5 9" id="KW-0229">DNA integration</keyword>
<feature type="active site" evidence="9">
    <location>
        <position position="254"/>
    </location>
</feature>
<organism evidence="12 13">
    <name type="scientific">candidate division TA06 bacterium</name>
    <dbReference type="NCBI Taxonomy" id="2250710"/>
    <lineage>
        <taxon>Bacteria</taxon>
        <taxon>Bacteria division TA06</taxon>
    </lineage>
</organism>
<evidence type="ECO:0000256" key="5">
    <source>
        <dbReference type="ARBA" id="ARBA00022908"/>
    </source>
</evidence>
<evidence type="ECO:0000259" key="10">
    <source>
        <dbReference type="PROSITE" id="PS51898"/>
    </source>
</evidence>
<dbReference type="InterPro" id="IPR013762">
    <property type="entry name" value="Integrase-like_cat_sf"/>
</dbReference>
<evidence type="ECO:0000256" key="7">
    <source>
        <dbReference type="ARBA" id="ARBA00023172"/>
    </source>
</evidence>
<evidence type="ECO:0000259" key="11">
    <source>
        <dbReference type="PROSITE" id="PS51900"/>
    </source>
</evidence>
<comment type="similarity">
    <text evidence="9">Belongs to the 'phage' integrase family. XerC subfamily.</text>
</comment>
<dbReference type="NCBIfam" id="NF040815">
    <property type="entry name" value="recomb_XerA_Arch"/>
    <property type="match status" value="1"/>
</dbReference>
<dbReference type="Gene3D" id="1.10.443.10">
    <property type="entry name" value="Intergrase catalytic core"/>
    <property type="match status" value="1"/>
</dbReference>
<keyword evidence="4 9" id="KW-0159">Chromosome partition</keyword>
<dbReference type="GO" id="GO:0007059">
    <property type="term" value="P:chromosome segregation"/>
    <property type="evidence" value="ECO:0007669"/>
    <property type="project" value="UniProtKB-UniRule"/>
</dbReference>
<dbReference type="InterPro" id="IPR023009">
    <property type="entry name" value="Tyrosine_recombinase_XerC/XerD"/>
</dbReference>
<feature type="active site" evidence="9">
    <location>
        <position position="140"/>
    </location>
</feature>
<keyword evidence="7 9" id="KW-0233">DNA recombination</keyword>
<comment type="subcellular location">
    <subcellularLocation>
        <location evidence="1 9">Cytoplasm</location>
    </subcellularLocation>
</comment>
<dbReference type="InterPro" id="IPR011010">
    <property type="entry name" value="DNA_brk_join_enz"/>
</dbReference>
<keyword evidence="6 9" id="KW-0238">DNA-binding</keyword>
<feature type="active site" description="O-(3'-phospho-DNA)-tyrosine intermediate" evidence="9">
    <location>
        <position position="263"/>
    </location>
</feature>
<dbReference type="AlphaFoldDB" id="A0A933I7D0"/>
<evidence type="ECO:0000256" key="8">
    <source>
        <dbReference type="ARBA" id="ARBA00023306"/>
    </source>
</evidence>
<dbReference type="InterPro" id="IPR044068">
    <property type="entry name" value="CB"/>
</dbReference>
<feature type="domain" description="Core-binding (CB)" evidence="11">
    <location>
        <begin position="1"/>
        <end position="79"/>
    </location>
</feature>
<dbReference type="SUPFAM" id="SSF56349">
    <property type="entry name" value="DNA breaking-rejoining enzymes"/>
    <property type="match status" value="1"/>
</dbReference>
<evidence type="ECO:0000256" key="9">
    <source>
        <dbReference type="HAMAP-Rule" id="MF_01808"/>
    </source>
</evidence>
<comment type="function">
    <text evidence="9">Site-specific tyrosine recombinase, which acts by catalyzing the cutting and rejoining of the recombining DNA molecules. The XerC-XerD complex is essential to convert dimers of the bacterial chromosome into monomers to permit their segregation at cell division. It also contributes to the segregational stability of plasmids.</text>
</comment>
<dbReference type="InterPro" id="IPR050090">
    <property type="entry name" value="Tyrosine_recombinase_XerCD"/>
</dbReference>
<evidence type="ECO:0000256" key="3">
    <source>
        <dbReference type="ARBA" id="ARBA00022618"/>
    </source>
</evidence>
<evidence type="ECO:0000256" key="6">
    <source>
        <dbReference type="ARBA" id="ARBA00023125"/>
    </source>
</evidence>
<keyword evidence="8 9" id="KW-0131">Cell cycle</keyword>
<sequence length="289" mass="32689">MIKDFIKYLKTERNLSDNTLEAYRRDVNQLFVFLKHQEPRKVVRNDIRQYLGRLQQQGLDKRSLGRKLSAIKAFFKYALREFAITVNPVMGLRSPKLDKKLPGFLSQAQAVQAVESHQGDPKDKLRDDAIMELLYGSGLRSSELLGLKSRDLDLPGLQVKVKGKGGKERIAPLTRASAAVLKQLVVKREDEGFVFLGRNGNQLNRRQLQRIVKVRIRSSDYGGKASPHALRHSFATHLLDRGADLKAVKELLGHASLSTTQIYTHVTVDRLKKVYKQAHPRAGDEEESG</sequence>
<dbReference type="PANTHER" id="PTHR30349">
    <property type="entry name" value="PHAGE INTEGRASE-RELATED"/>
    <property type="match status" value="1"/>
</dbReference>
<feature type="active site" evidence="9">
    <location>
        <position position="231"/>
    </location>
</feature>
<dbReference type="NCBIfam" id="NF001399">
    <property type="entry name" value="PRK00283.1"/>
    <property type="match status" value="1"/>
</dbReference>
<dbReference type="PROSITE" id="PS51900">
    <property type="entry name" value="CB"/>
    <property type="match status" value="1"/>
</dbReference>
<evidence type="ECO:0000313" key="13">
    <source>
        <dbReference type="Proteomes" id="UP000736328"/>
    </source>
</evidence>
<name>A0A933I7D0_UNCT6</name>
<dbReference type="GO" id="GO:0051301">
    <property type="term" value="P:cell division"/>
    <property type="evidence" value="ECO:0007669"/>
    <property type="project" value="UniProtKB-KW"/>
</dbReference>
<protein>
    <recommendedName>
        <fullName evidence="9">Tyrosine recombinase XerC</fullName>
    </recommendedName>
</protein>
<dbReference type="PANTHER" id="PTHR30349:SF41">
    <property type="entry name" value="INTEGRASE_RECOMBINASE PROTEIN MJ0367-RELATED"/>
    <property type="match status" value="1"/>
</dbReference>
<dbReference type="HAMAP" id="MF_01808">
    <property type="entry name" value="Recomb_XerC_XerD"/>
    <property type="match status" value="1"/>
</dbReference>
<keyword evidence="3 9" id="KW-0132">Cell division</keyword>
<accession>A0A933I7D0</accession>
<dbReference type="Proteomes" id="UP000736328">
    <property type="component" value="Unassembled WGS sequence"/>
</dbReference>
<evidence type="ECO:0000256" key="1">
    <source>
        <dbReference type="ARBA" id="ARBA00004496"/>
    </source>
</evidence>
<dbReference type="Pfam" id="PF02899">
    <property type="entry name" value="Phage_int_SAM_1"/>
    <property type="match status" value="1"/>
</dbReference>
<feature type="active site" evidence="9">
    <location>
        <position position="164"/>
    </location>
</feature>
<dbReference type="InterPro" id="IPR004107">
    <property type="entry name" value="Integrase_SAM-like_N"/>
</dbReference>
<feature type="active site" evidence="9">
    <location>
        <position position="228"/>
    </location>
</feature>
<dbReference type="GO" id="GO:0009037">
    <property type="term" value="F:tyrosine-based site-specific recombinase activity"/>
    <property type="evidence" value="ECO:0007669"/>
    <property type="project" value="UniProtKB-UniRule"/>
</dbReference>
<evidence type="ECO:0000256" key="2">
    <source>
        <dbReference type="ARBA" id="ARBA00022490"/>
    </source>
</evidence>
<feature type="domain" description="Tyr recombinase" evidence="10">
    <location>
        <begin position="100"/>
        <end position="276"/>
    </location>
</feature>
<keyword evidence="2 9" id="KW-0963">Cytoplasm</keyword>
<dbReference type="InterPro" id="IPR002104">
    <property type="entry name" value="Integrase_catalytic"/>
</dbReference>
<dbReference type="Pfam" id="PF00589">
    <property type="entry name" value="Phage_integrase"/>
    <property type="match status" value="1"/>
</dbReference>